<name>A0AA37RJV1_PSEPU</name>
<comment type="caution">
    <text evidence="1">The sequence shown here is derived from an EMBL/GenBank/DDBJ whole genome shotgun (WGS) entry which is preliminary data.</text>
</comment>
<dbReference type="EMBL" id="BSKJ01000004">
    <property type="protein sequence ID" value="GLO35519.1"/>
    <property type="molecule type" value="Genomic_DNA"/>
</dbReference>
<sequence>MRAEDWATLGKHLVANATTLESIVQADEEGASKPEIMTQGIMWLIKQHLVDEFEGSLHPSSLLIDLGVRISSQRFELSAPDLQELLVKIEQACERYLSAKDVSLAEAEKEQRTIWLAVRQVVTHLRDEHRATTEFIEGRYGFSPRFKDRLRDIRQAVERLERLAKTLDAFEYTKLWSWCQSDRTLRRLLLTTLHSAIMRQRTRLGDLITRLDQLGVTVRKRNRMRQVVLAVESWIQAGNMPELDGILDRADAAEWPCASPLSIGGYLHPAVEDSQAIDDMALLIHALPAPRVRKAVDDPKTRPAARVVPTELEVVEAPVPFAQPHLEAMLARLKEQRTPQSASRYWEGNAEREYGVNVWLYALDAYYRNLVVVAEKTEKPLRYVLEPVAEPMARGIANQVVTDLTLRIKRRGE</sequence>
<evidence type="ECO:0000313" key="2">
    <source>
        <dbReference type="Proteomes" id="UP001161257"/>
    </source>
</evidence>
<organism evidence="1 2">
    <name type="scientific">Pseudomonas putida</name>
    <name type="common">Arthrobacter siderocapsulatus</name>
    <dbReference type="NCBI Taxonomy" id="303"/>
    <lineage>
        <taxon>Bacteria</taxon>
        <taxon>Pseudomonadati</taxon>
        <taxon>Pseudomonadota</taxon>
        <taxon>Gammaproteobacteria</taxon>
        <taxon>Pseudomonadales</taxon>
        <taxon>Pseudomonadaceae</taxon>
        <taxon>Pseudomonas</taxon>
    </lineage>
</organism>
<proteinExistence type="predicted"/>
<reference evidence="1" key="1">
    <citation type="submission" date="2023-01" db="EMBL/GenBank/DDBJ databases">
        <title>Whole-genome sequence of Pseudomonas putida NBRC 14671.</title>
        <authorList>
            <person name="Morohoshi T."/>
            <person name="Someya N."/>
        </authorList>
    </citation>
    <scope>NUCLEOTIDE SEQUENCE</scope>
    <source>
        <strain evidence="1">NBRC 14671</strain>
    </source>
</reference>
<dbReference type="Proteomes" id="UP001161257">
    <property type="component" value="Unassembled WGS sequence"/>
</dbReference>
<dbReference type="RefSeq" id="WP_284353538.1">
    <property type="nucleotide sequence ID" value="NZ_BSKF01000002.1"/>
</dbReference>
<accession>A0AA37RJV1</accession>
<protein>
    <submittedName>
        <fullName evidence="1">Uncharacterized protein</fullName>
    </submittedName>
</protein>
<gene>
    <name evidence="1" type="ORF">PPUN14671_23520</name>
</gene>
<evidence type="ECO:0000313" key="1">
    <source>
        <dbReference type="EMBL" id="GLO35519.1"/>
    </source>
</evidence>
<dbReference type="AlphaFoldDB" id="A0AA37RJV1"/>